<organism evidence="3 4">
    <name type="scientific">Nonomuraea typhae</name>
    <dbReference type="NCBI Taxonomy" id="2603600"/>
    <lineage>
        <taxon>Bacteria</taxon>
        <taxon>Bacillati</taxon>
        <taxon>Actinomycetota</taxon>
        <taxon>Actinomycetes</taxon>
        <taxon>Streptosporangiales</taxon>
        <taxon>Streptosporangiaceae</taxon>
        <taxon>Nonomuraea</taxon>
    </lineage>
</organism>
<dbReference type="RefSeq" id="WP_397089300.1">
    <property type="nucleotide sequence ID" value="NZ_JBITGY010000012.1"/>
</dbReference>
<comment type="caution">
    <text evidence="3">The sequence shown here is derived from an EMBL/GenBank/DDBJ whole genome shotgun (WGS) entry which is preliminary data.</text>
</comment>
<proteinExistence type="predicted"/>
<protein>
    <submittedName>
        <fullName evidence="3">Cellulose synthase</fullName>
    </submittedName>
</protein>
<keyword evidence="2" id="KW-0472">Membrane</keyword>
<feature type="region of interest" description="Disordered" evidence="1">
    <location>
        <begin position="102"/>
        <end position="151"/>
    </location>
</feature>
<sequence length="164" mass="16752">MLTTVTWLLLCGGATGLGLVLSFLAWRRRGAAAGIRGTAWSLLPIAAYLTGAYVLIGGIVGSVVQFVTGLIAGIISPLVWAGVALAGLSAVLFVASGVMRARGAGGGRPRQRKVKDGVKAGEVPAAQAPAAPQPVNPAPAPAKKRTNDDDFSDIEEILKRRGIG</sequence>
<evidence type="ECO:0000313" key="3">
    <source>
        <dbReference type="EMBL" id="MFI6503527.1"/>
    </source>
</evidence>
<feature type="transmembrane region" description="Helical" evidence="2">
    <location>
        <begin position="70"/>
        <end position="95"/>
    </location>
</feature>
<feature type="transmembrane region" description="Helical" evidence="2">
    <location>
        <begin position="6"/>
        <end position="26"/>
    </location>
</feature>
<keyword evidence="2" id="KW-1133">Transmembrane helix</keyword>
<accession>A0ABW7Z5S5</accession>
<keyword evidence="2" id="KW-0812">Transmembrane</keyword>
<evidence type="ECO:0000313" key="4">
    <source>
        <dbReference type="Proteomes" id="UP001612741"/>
    </source>
</evidence>
<dbReference type="EMBL" id="JBITGY010000012">
    <property type="protein sequence ID" value="MFI6503527.1"/>
    <property type="molecule type" value="Genomic_DNA"/>
</dbReference>
<keyword evidence="4" id="KW-1185">Reference proteome</keyword>
<evidence type="ECO:0000256" key="1">
    <source>
        <dbReference type="SAM" id="MobiDB-lite"/>
    </source>
</evidence>
<gene>
    <name evidence="3" type="ORF">ACIBG2_39515</name>
</gene>
<reference evidence="3 4" key="1">
    <citation type="submission" date="2024-10" db="EMBL/GenBank/DDBJ databases">
        <title>The Natural Products Discovery Center: Release of the First 8490 Sequenced Strains for Exploring Actinobacteria Biosynthetic Diversity.</title>
        <authorList>
            <person name="Kalkreuter E."/>
            <person name="Kautsar S.A."/>
            <person name="Yang D."/>
            <person name="Bader C.D."/>
            <person name="Teijaro C.N."/>
            <person name="Fluegel L."/>
            <person name="Davis C.M."/>
            <person name="Simpson J.R."/>
            <person name="Lauterbach L."/>
            <person name="Steele A.D."/>
            <person name="Gui C."/>
            <person name="Meng S."/>
            <person name="Li G."/>
            <person name="Viehrig K."/>
            <person name="Ye F."/>
            <person name="Su P."/>
            <person name="Kiefer A.F."/>
            <person name="Nichols A."/>
            <person name="Cepeda A.J."/>
            <person name="Yan W."/>
            <person name="Fan B."/>
            <person name="Jiang Y."/>
            <person name="Adhikari A."/>
            <person name="Zheng C.-J."/>
            <person name="Schuster L."/>
            <person name="Cowan T.M."/>
            <person name="Smanski M.J."/>
            <person name="Chevrette M.G."/>
            <person name="De Carvalho L.P.S."/>
            <person name="Shen B."/>
        </authorList>
    </citation>
    <scope>NUCLEOTIDE SEQUENCE [LARGE SCALE GENOMIC DNA]</scope>
    <source>
        <strain evidence="3 4">NPDC050545</strain>
    </source>
</reference>
<evidence type="ECO:0000256" key="2">
    <source>
        <dbReference type="SAM" id="Phobius"/>
    </source>
</evidence>
<feature type="compositionally biased region" description="Pro residues" evidence="1">
    <location>
        <begin position="131"/>
        <end position="140"/>
    </location>
</feature>
<dbReference type="Proteomes" id="UP001612741">
    <property type="component" value="Unassembled WGS sequence"/>
</dbReference>
<name>A0ABW7Z5S5_9ACTN</name>
<feature type="transmembrane region" description="Helical" evidence="2">
    <location>
        <begin position="38"/>
        <end position="64"/>
    </location>
</feature>